<keyword evidence="2" id="KW-1185">Reference proteome</keyword>
<reference evidence="1 2" key="1">
    <citation type="submission" date="2015-04" db="EMBL/GenBank/DDBJ databases">
        <authorList>
            <person name="Syromyatnikov M.Y."/>
            <person name="Popov V.N."/>
        </authorList>
    </citation>
    <scope>NUCLEOTIDE SEQUENCE [LARGE SCALE GENOMIC DNA]</scope>
</reference>
<dbReference type="Proteomes" id="UP000183832">
    <property type="component" value="Unassembled WGS sequence"/>
</dbReference>
<gene>
    <name evidence="1" type="ORF">CLUMA_CG005891</name>
</gene>
<accession>A0A1J1HYC4</accession>
<dbReference type="EMBL" id="CVRI01000025">
    <property type="protein sequence ID" value="CRK92332.1"/>
    <property type="molecule type" value="Genomic_DNA"/>
</dbReference>
<protein>
    <submittedName>
        <fullName evidence="1">CLUMA_CG005891, isoform A</fullName>
    </submittedName>
</protein>
<proteinExistence type="predicted"/>
<evidence type="ECO:0000313" key="2">
    <source>
        <dbReference type="Proteomes" id="UP000183832"/>
    </source>
</evidence>
<name>A0A1J1HYC4_9DIPT</name>
<evidence type="ECO:0000313" key="1">
    <source>
        <dbReference type="EMBL" id="CRK92332.1"/>
    </source>
</evidence>
<dbReference type="AlphaFoldDB" id="A0A1J1HYC4"/>
<organism evidence="1 2">
    <name type="scientific">Clunio marinus</name>
    <dbReference type="NCBI Taxonomy" id="568069"/>
    <lineage>
        <taxon>Eukaryota</taxon>
        <taxon>Metazoa</taxon>
        <taxon>Ecdysozoa</taxon>
        <taxon>Arthropoda</taxon>
        <taxon>Hexapoda</taxon>
        <taxon>Insecta</taxon>
        <taxon>Pterygota</taxon>
        <taxon>Neoptera</taxon>
        <taxon>Endopterygota</taxon>
        <taxon>Diptera</taxon>
        <taxon>Nematocera</taxon>
        <taxon>Chironomoidea</taxon>
        <taxon>Chironomidae</taxon>
        <taxon>Clunio</taxon>
    </lineage>
</organism>
<sequence length="76" mass="8549">MTVGTKFQSPLMPSNISPMTRNFPMNIFSSTQQHNQLTADTKGLLNGPGQNNCFLNCAVQICDSIELFCKQHKHRH</sequence>
<dbReference type="OrthoDB" id="7963568at2759"/>